<dbReference type="AlphaFoldDB" id="A0A8H7VKA7"/>
<sequence length="438" mass="50840">MGYRTSFKGHIEIVPALPQELVDSVNMLCNGRNNTFGDGDEYSFDAIIHHLRGWSKVSSGIHKDDISYFELKQFGVTKVPSNKCHWLLMNQKENLNVDNDDNENDQMTNNMKIKERIHQIVTVIKWNGEEEFYEYIYWMQYIVDFIALYSKYQFNIEITAFEGSIKMGRTEKDYGEIQIEPRILPERTGFYPNEFLPLPLPPHTTTHKKNRVGTYPYVLRKQKPVTVPPSFSFSSQEDHRSFKSLFGVKATVQYKDPLQICDLGNLRIDNGASRGGYVLLLKEQPNKKKYNQGGLVDDNCSYTTFYLHHEKSHVVYNEQDPKMKCSFSREEKLKLGSQVYLKWFITKAIAPELTAVTKRRELRKRKDFMDLTANMIVNLSHNMNHYQETNEKMSDTVTMPQAIVDKLNSHIEKLKLSIAYRKCTGCGSLFDGPAYQVV</sequence>
<reference evidence="1 2" key="1">
    <citation type="submission" date="2020-12" db="EMBL/GenBank/DDBJ databases">
        <title>Metabolic potential, ecology and presence of endohyphal bacteria is reflected in genomic diversity of Mucoromycotina.</title>
        <authorList>
            <person name="Muszewska A."/>
            <person name="Okrasinska A."/>
            <person name="Steczkiewicz K."/>
            <person name="Drgas O."/>
            <person name="Orlowska M."/>
            <person name="Perlinska-Lenart U."/>
            <person name="Aleksandrzak-Piekarczyk T."/>
            <person name="Szatraj K."/>
            <person name="Zielenkiewicz U."/>
            <person name="Pilsyk S."/>
            <person name="Malc E."/>
            <person name="Mieczkowski P."/>
            <person name="Kruszewska J.S."/>
            <person name="Biernat P."/>
            <person name="Pawlowska J."/>
        </authorList>
    </citation>
    <scope>NUCLEOTIDE SEQUENCE [LARGE SCALE GENOMIC DNA]</scope>
    <source>
        <strain evidence="1 2">CBS 142.35</strain>
    </source>
</reference>
<evidence type="ECO:0000313" key="2">
    <source>
        <dbReference type="Proteomes" id="UP000646827"/>
    </source>
</evidence>
<dbReference type="OrthoDB" id="2214470at2759"/>
<keyword evidence="2" id="KW-1185">Reference proteome</keyword>
<proteinExistence type="predicted"/>
<name>A0A8H7VKA7_9FUNG</name>
<dbReference type="EMBL" id="JAEPRB010000022">
    <property type="protein sequence ID" value="KAG2225906.1"/>
    <property type="molecule type" value="Genomic_DNA"/>
</dbReference>
<organism evidence="1 2">
    <name type="scientific">Circinella minor</name>
    <dbReference type="NCBI Taxonomy" id="1195481"/>
    <lineage>
        <taxon>Eukaryota</taxon>
        <taxon>Fungi</taxon>
        <taxon>Fungi incertae sedis</taxon>
        <taxon>Mucoromycota</taxon>
        <taxon>Mucoromycotina</taxon>
        <taxon>Mucoromycetes</taxon>
        <taxon>Mucorales</taxon>
        <taxon>Lichtheimiaceae</taxon>
        <taxon>Circinella</taxon>
    </lineage>
</organism>
<gene>
    <name evidence="1" type="ORF">INT45_006602</name>
</gene>
<dbReference type="Proteomes" id="UP000646827">
    <property type="component" value="Unassembled WGS sequence"/>
</dbReference>
<accession>A0A8H7VKA7</accession>
<protein>
    <submittedName>
        <fullName evidence="1">Uncharacterized protein</fullName>
    </submittedName>
</protein>
<comment type="caution">
    <text evidence="1">The sequence shown here is derived from an EMBL/GenBank/DDBJ whole genome shotgun (WGS) entry which is preliminary data.</text>
</comment>
<evidence type="ECO:0000313" key="1">
    <source>
        <dbReference type="EMBL" id="KAG2225906.1"/>
    </source>
</evidence>